<name>A0A1B9ITX8_9TREE</name>
<dbReference type="Proteomes" id="UP000092583">
    <property type="component" value="Unassembled WGS sequence"/>
</dbReference>
<dbReference type="EMBL" id="KI669461">
    <property type="protein sequence ID" value="OCF58992.1"/>
    <property type="molecule type" value="Genomic_DNA"/>
</dbReference>
<reference evidence="2 3" key="1">
    <citation type="submission" date="2013-07" db="EMBL/GenBank/DDBJ databases">
        <title>The Genome Sequence of Kwoniella mangroviensis CBS10435.</title>
        <authorList>
            <consortium name="The Broad Institute Genome Sequencing Platform"/>
            <person name="Cuomo C."/>
            <person name="Litvintseva A."/>
            <person name="Chen Y."/>
            <person name="Heitman J."/>
            <person name="Sun S."/>
            <person name="Springer D."/>
            <person name="Dromer F."/>
            <person name="Young S.K."/>
            <person name="Zeng Q."/>
            <person name="Gargeya S."/>
            <person name="Fitzgerald M."/>
            <person name="Abouelleil A."/>
            <person name="Alvarado L."/>
            <person name="Berlin A.M."/>
            <person name="Chapman S.B."/>
            <person name="Dewar J."/>
            <person name="Goldberg J."/>
            <person name="Griggs A."/>
            <person name="Gujja S."/>
            <person name="Hansen M."/>
            <person name="Howarth C."/>
            <person name="Imamovic A."/>
            <person name="Larimer J."/>
            <person name="McCowan C."/>
            <person name="Murphy C."/>
            <person name="Pearson M."/>
            <person name="Priest M."/>
            <person name="Roberts A."/>
            <person name="Saif S."/>
            <person name="Shea T."/>
            <person name="Sykes S."/>
            <person name="Wortman J."/>
            <person name="Nusbaum C."/>
            <person name="Birren B."/>
        </authorList>
    </citation>
    <scope>NUCLEOTIDE SEQUENCE [LARGE SCALE GENOMIC DNA]</scope>
    <source>
        <strain evidence="2 3">CBS 10435</strain>
    </source>
</reference>
<feature type="compositionally biased region" description="Polar residues" evidence="1">
    <location>
        <begin position="56"/>
        <end position="67"/>
    </location>
</feature>
<accession>A0A1B9ITX8</accession>
<gene>
    <name evidence="2" type="ORF">L486_03490</name>
</gene>
<protein>
    <submittedName>
        <fullName evidence="2">Uncharacterized protein</fullName>
    </submittedName>
</protein>
<reference evidence="3" key="2">
    <citation type="submission" date="2013-12" db="EMBL/GenBank/DDBJ databases">
        <title>Evolution of pathogenesis and genome organization in the Tremellales.</title>
        <authorList>
            <person name="Cuomo C."/>
            <person name="Litvintseva A."/>
            <person name="Heitman J."/>
            <person name="Chen Y."/>
            <person name="Sun S."/>
            <person name="Springer D."/>
            <person name="Dromer F."/>
            <person name="Young S."/>
            <person name="Zeng Q."/>
            <person name="Chapman S."/>
            <person name="Gujja S."/>
            <person name="Saif S."/>
            <person name="Birren B."/>
        </authorList>
    </citation>
    <scope>NUCLEOTIDE SEQUENCE [LARGE SCALE GENOMIC DNA]</scope>
    <source>
        <strain evidence="3">CBS 10435</strain>
    </source>
</reference>
<dbReference type="OrthoDB" id="1734943at2759"/>
<proteinExistence type="predicted"/>
<dbReference type="AlphaFoldDB" id="A0A1B9ITX8"/>
<organism evidence="2 3">
    <name type="scientific">Kwoniella mangroviensis CBS 10435</name>
    <dbReference type="NCBI Taxonomy" id="1331196"/>
    <lineage>
        <taxon>Eukaryota</taxon>
        <taxon>Fungi</taxon>
        <taxon>Dikarya</taxon>
        <taxon>Basidiomycota</taxon>
        <taxon>Agaricomycotina</taxon>
        <taxon>Tremellomycetes</taxon>
        <taxon>Tremellales</taxon>
        <taxon>Cryptococcaceae</taxon>
        <taxon>Kwoniella</taxon>
    </lineage>
</organism>
<feature type="region of interest" description="Disordered" evidence="1">
    <location>
        <begin position="293"/>
        <end position="337"/>
    </location>
</feature>
<feature type="compositionally biased region" description="Polar residues" evidence="1">
    <location>
        <begin position="293"/>
        <end position="302"/>
    </location>
</feature>
<evidence type="ECO:0000256" key="1">
    <source>
        <dbReference type="SAM" id="MobiDB-lite"/>
    </source>
</evidence>
<keyword evidence="3" id="KW-1185">Reference proteome</keyword>
<feature type="region of interest" description="Disordered" evidence="1">
    <location>
        <begin position="1"/>
        <end position="112"/>
    </location>
</feature>
<evidence type="ECO:0000313" key="3">
    <source>
        <dbReference type="Proteomes" id="UP000092583"/>
    </source>
</evidence>
<sequence length="693" mass="72752">MQALRTLPILNRPSRPSSPAPPTVQSTTVSGTAVVPNGDGKPRSRSLSRQVADKVSSLQHHNANGTANPPAPVAPSQPLGATGKKGLSPPGSRPVTPRSSASPLPGVAAPAGTVPEPAGIQAKHMDVIGLRLNEVVNKACAGVDFKAKKGFKKGNGWSVGEAVVKELPFPPNDAYLIRAVLRTAVKALSIYTTRLETLLLPALTDPAFGSALNINAQAPAAHPLNPSQYFVLSVAHAAWETCEVLEQTLETGNWPRFVQETLRPVMDKLDLVVSKVIQPLMLGLKRDLVASLSRNEGTSPSGSKVVGLASIPAPTTAPTPSVTKEHSSAPVSRLTKELSSGGTSRQLAIPLCLQHFANRVDGARKVFELVAAPCADDGEGWITGIMVAVIWKGMCIVSEKDLGGSPNRPPSPGSVAKALAGLGKEKETTPTVVASPSLGGVTAKLTSSLSIIPSRSHSRPPSPPRGAQQLHPATHALMSLEGLVKRLVGGLVQASTTPGASQDPNATEHIAREALHEALEALASFRIISNAMYKGASSSTRVLASTRRLRDDVDDPVEESLDDAMEDLPSVTLFTILLRQANTALGGLPLGTDEKSAAASGGYKIRHPAEIWGWTVVEYERQVLSGFSAAEEWGRRFALAIKADLERVLSQLASQSVGFAEKPTREVLEAVEWVKALGVACEARVGVKCGGCV</sequence>
<evidence type="ECO:0000313" key="2">
    <source>
        <dbReference type="EMBL" id="OCF58992.1"/>
    </source>
</evidence>